<dbReference type="EMBL" id="CADCWE010000192">
    <property type="protein sequence ID" value="CAA9551049.1"/>
    <property type="molecule type" value="Genomic_DNA"/>
</dbReference>
<name>A0A6J4ULH5_9BACT</name>
<feature type="non-terminal residue" evidence="1">
    <location>
        <position position="1"/>
    </location>
</feature>
<reference evidence="1" key="1">
    <citation type="submission" date="2020-02" db="EMBL/GenBank/DDBJ databases">
        <authorList>
            <person name="Meier V. D."/>
        </authorList>
    </citation>
    <scope>NUCLEOTIDE SEQUENCE</scope>
    <source>
        <strain evidence="1">AVDCRST_MAG73</strain>
    </source>
</reference>
<protein>
    <submittedName>
        <fullName evidence="1">Uncharacterized protein</fullName>
    </submittedName>
</protein>
<proteinExistence type="predicted"/>
<evidence type="ECO:0000313" key="1">
    <source>
        <dbReference type="EMBL" id="CAA9551049.1"/>
    </source>
</evidence>
<dbReference type="AlphaFoldDB" id="A0A6J4ULH5"/>
<organism evidence="1">
    <name type="scientific">uncultured Thermomicrobiales bacterium</name>
    <dbReference type="NCBI Taxonomy" id="1645740"/>
    <lineage>
        <taxon>Bacteria</taxon>
        <taxon>Pseudomonadati</taxon>
        <taxon>Thermomicrobiota</taxon>
        <taxon>Thermomicrobia</taxon>
        <taxon>Thermomicrobiales</taxon>
        <taxon>environmental samples</taxon>
    </lineage>
</organism>
<gene>
    <name evidence="1" type="ORF">AVDCRST_MAG73-2919</name>
</gene>
<sequence>GSTAPGWFGWSTDLPSPSRPRRFAALARSGHCGAVARWL</sequence>
<feature type="non-terminal residue" evidence="1">
    <location>
        <position position="39"/>
    </location>
</feature>
<accession>A0A6J4ULH5</accession>